<name>A0ACA9NZ57_9GLOM</name>
<organism evidence="1 2">
    <name type="scientific">Scutellospora calospora</name>
    <dbReference type="NCBI Taxonomy" id="85575"/>
    <lineage>
        <taxon>Eukaryota</taxon>
        <taxon>Fungi</taxon>
        <taxon>Fungi incertae sedis</taxon>
        <taxon>Mucoromycota</taxon>
        <taxon>Glomeromycotina</taxon>
        <taxon>Glomeromycetes</taxon>
        <taxon>Diversisporales</taxon>
        <taxon>Gigasporaceae</taxon>
        <taxon>Scutellospora</taxon>
    </lineage>
</organism>
<feature type="non-terminal residue" evidence="1">
    <location>
        <position position="168"/>
    </location>
</feature>
<sequence>MTDANQYINSNFAFPSVNRLLITSLDVSNRNLINKINLGPSENFTNLVQLNTSSNQINGFALGQLPNLKVMDFSHNILTNFIMKNNLLLPRLENINLSHNYLTNVGPGSIILTHLDVSNNLLTSLNLNDCKNLITLNCSGNSKLSNLTLNPAFDPSDSNAFDCRGTGL</sequence>
<accession>A0ACA9NZ57</accession>
<gene>
    <name evidence="1" type="ORF">SCALOS_LOCUS9692</name>
</gene>
<dbReference type="Proteomes" id="UP000789860">
    <property type="component" value="Unassembled WGS sequence"/>
</dbReference>
<evidence type="ECO:0000313" key="2">
    <source>
        <dbReference type="Proteomes" id="UP000789860"/>
    </source>
</evidence>
<evidence type="ECO:0000313" key="1">
    <source>
        <dbReference type="EMBL" id="CAG8679754.1"/>
    </source>
</evidence>
<keyword evidence="2" id="KW-1185">Reference proteome</keyword>
<reference evidence="1" key="1">
    <citation type="submission" date="2021-06" db="EMBL/GenBank/DDBJ databases">
        <authorList>
            <person name="Kallberg Y."/>
            <person name="Tangrot J."/>
            <person name="Rosling A."/>
        </authorList>
    </citation>
    <scope>NUCLEOTIDE SEQUENCE</scope>
    <source>
        <strain evidence="1">AU212A</strain>
    </source>
</reference>
<comment type="caution">
    <text evidence="1">The sequence shown here is derived from an EMBL/GenBank/DDBJ whole genome shotgun (WGS) entry which is preliminary data.</text>
</comment>
<protein>
    <submittedName>
        <fullName evidence="1">5005_t:CDS:1</fullName>
    </submittedName>
</protein>
<proteinExistence type="predicted"/>
<dbReference type="EMBL" id="CAJVPM010031380">
    <property type="protein sequence ID" value="CAG8679754.1"/>
    <property type="molecule type" value="Genomic_DNA"/>
</dbReference>